<evidence type="ECO:0000259" key="10">
    <source>
        <dbReference type="PROSITE" id="PS50963"/>
    </source>
</evidence>
<keyword evidence="6" id="KW-1015">Disulfide bond</keyword>
<evidence type="ECO:0000256" key="6">
    <source>
        <dbReference type="ARBA" id="ARBA00023157"/>
    </source>
</evidence>
<evidence type="ECO:0000256" key="1">
    <source>
        <dbReference type="ARBA" id="ARBA00004167"/>
    </source>
</evidence>
<dbReference type="Pfam" id="PF00193">
    <property type="entry name" value="Xlink"/>
    <property type="match status" value="1"/>
</dbReference>
<comment type="caution">
    <text evidence="9">Lacks conserved residue(s) required for the propagation of feature annotation.</text>
</comment>
<feature type="domain" description="Link" evidence="10">
    <location>
        <begin position="27"/>
        <end position="73"/>
    </location>
</feature>
<dbReference type="InterPro" id="IPR000538">
    <property type="entry name" value="Link_dom"/>
</dbReference>
<evidence type="ECO:0000256" key="5">
    <source>
        <dbReference type="ARBA" id="ARBA00023136"/>
    </source>
</evidence>
<dbReference type="InterPro" id="IPR016187">
    <property type="entry name" value="CTDL_fold"/>
</dbReference>
<keyword evidence="2" id="KW-0812">Transmembrane</keyword>
<dbReference type="GO" id="GO:0070374">
    <property type="term" value="P:positive regulation of ERK1 and ERK2 cascade"/>
    <property type="evidence" value="ECO:0007669"/>
    <property type="project" value="TreeGrafter"/>
</dbReference>
<keyword evidence="12" id="KW-1185">Reference proteome</keyword>
<evidence type="ECO:0000256" key="8">
    <source>
        <dbReference type="ARBA" id="ARBA00023180"/>
    </source>
</evidence>
<reference evidence="11" key="1">
    <citation type="submission" date="2021-04" db="EMBL/GenBank/DDBJ databases">
        <authorList>
            <consortium name="Wellcome Sanger Institute Data Sharing"/>
        </authorList>
    </citation>
    <scope>NUCLEOTIDE SEQUENCE [LARGE SCALE GENOMIC DNA]</scope>
</reference>
<evidence type="ECO:0000256" key="9">
    <source>
        <dbReference type="PROSITE-ProRule" id="PRU00323"/>
    </source>
</evidence>
<dbReference type="PROSITE" id="PS50963">
    <property type="entry name" value="LINK_2"/>
    <property type="match status" value="1"/>
</dbReference>
<dbReference type="PANTHER" id="PTHR10225">
    <property type="entry name" value="HYALURONAN RECEPTOR"/>
    <property type="match status" value="1"/>
</dbReference>
<evidence type="ECO:0000313" key="12">
    <source>
        <dbReference type="Proteomes" id="UP000265040"/>
    </source>
</evidence>
<dbReference type="Ensembl" id="ENSATET00000038833.1">
    <property type="protein sequence ID" value="ENSATEP00000043236.1"/>
    <property type="gene ID" value="ENSATEG00000026505.1"/>
</dbReference>
<dbReference type="InterPro" id="IPR043210">
    <property type="entry name" value="CD44_antigen-like"/>
</dbReference>
<protein>
    <recommendedName>
        <fullName evidence="10">Link domain-containing protein</fullName>
    </recommendedName>
</protein>
<dbReference type="GO" id="GO:0005540">
    <property type="term" value="F:hyaluronic acid binding"/>
    <property type="evidence" value="ECO:0007669"/>
    <property type="project" value="InterPro"/>
</dbReference>
<keyword evidence="7" id="KW-0675">Receptor</keyword>
<dbReference type="GO" id="GO:0006954">
    <property type="term" value="P:inflammatory response"/>
    <property type="evidence" value="ECO:0007669"/>
    <property type="project" value="TreeGrafter"/>
</dbReference>
<evidence type="ECO:0000313" key="11">
    <source>
        <dbReference type="Ensembl" id="ENSATEP00000043236.1"/>
    </source>
</evidence>
<dbReference type="GO" id="GO:0016323">
    <property type="term" value="C:basolateral plasma membrane"/>
    <property type="evidence" value="ECO:0007669"/>
    <property type="project" value="TreeGrafter"/>
</dbReference>
<keyword evidence="5" id="KW-0472">Membrane</keyword>
<dbReference type="GeneTree" id="ENSGT01000000214788"/>
<dbReference type="Proteomes" id="UP000265040">
    <property type="component" value="Chromosome 6"/>
</dbReference>
<evidence type="ECO:0000256" key="3">
    <source>
        <dbReference type="ARBA" id="ARBA00022729"/>
    </source>
</evidence>
<organism evidence="11 12">
    <name type="scientific">Anabas testudineus</name>
    <name type="common">Climbing perch</name>
    <name type="synonym">Anthias testudineus</name>
    <dbReference type="NCBI Taxonomy" id="64144"/>
    <lineage>
        <taxon>Eukaryota</taxon>
        <taxon>Metazoa</taxon>
        <taxon>Chordata</taxon>
        <taxon>Craniata</taxon>
        <taxon>Vertebrata</taxon>
        <taxon>Euteleostomi</taxon>
        <taxon>Actinopterygii</taxon>
        <taxon>Neopterygii</taxon>
        <taxon>Teleostei</taxon>
        <taxon>Neoteleostei</taxon>
        <taxon>Acanthomorphata</taxon>
        <taxon>Anabantaria</taxon>
        <taxon>Anabantiformes</taxon>
        <taxon>Anabantoidei</taxon>
        <taxon>Anabantidae</taxon>
        <taxon>Anabas</taxon>
    </lineage>
</organism>
<dbReference type="GO" id="GO:0004896">
    <property type="term" value="F:cytokine receptor activity"/>
    <property type="evidence" value="ECO:0007669"/>
    <property type="project" value="TreeGrafter"/>
</dbReference>
<sequence length="73" mass="8146">TCSYLNHVTWCTCCLLTLNSRSCSFDGVFLVEGKNRHSLTFAFAKQVCEQLESTLASPDEVEAAYNATMETCR</sequence>
<evidence type="ECO:0000256" key="7">
    <source>
        <dbReference type="ARBA" id="ARBA00023170"/>
    </source>
</evidence>
<dbReference type="GO" id="GO:0035692">
    <property type="term" value="C:macrophage migration inhibitory factor receptor complex"/>
    <property type="evidence" value="ECO:0007669"/>
    <property type="project" value="TreeGrafter"/>
</dbReference>
<dbReference type="GO" id="GO:0007155">
    <property type="term" value="P:cell adhesion"/>
    <property type="evidence" value="ECO:0007669"/>
    <property type="project" value="InterPro"/>
</dbReference>
<dbReference type="PANTHER" id="PTHR10225:SF6">
    <property type="entry name" value="CD44 ANTIGEN"/>
    <property type="match status" value="1"/>
</dbReference>
<reference evidence="11" key="3">
    <citation type="submission" date="2025-09" db="UniProtKB">
        <authorList>
            <consortium name="Ensembl"/>
        </authorList>
    </citation>
    <scope>IDENTIFICATION</scope>
</reference>
<reference evidence="11" key="2">
    <citation type="submission" date="2025-08" db="UniProtKB">
        <authorList>
            <consortium name="Ensembl"/>
        </authorList>
    </citation>
    <scope>IDENTIFICATION</scope>
</reference>
<evidence type="ECO:0000256" key="4">
    <source>
        <dbReference type="ARBA" id="ARBA00022989"/>
    </source>
</evidence>
<dbReference type="InParanoid" id="A0A7N6A965"/>
<dbReference type="SUPFAM" id="SSF56436">
    <property type="entry name" value="C-type lectin-like"/>
    <property type="match status" value="1"/>
</dbReference>
<dbReference type="AlphaFoldDB" id="A0A7N6A965"/>
<dbReference type="InterPro" id="IPR016186">
    <property type="entry name" value="C-type_lectin-like/link_sf"/>
</dbReference>
<proteinExistence type="predicted"/>
<dbReference type="Gene3D" id="3.10.100.10">
    <property type="entry name" value="Mannose-Binding Protein A, subunit A"/>
    <property type="match status" value="1"/>
</dbReference>
<keyword evidence="8" id="KW-0325">Glycoprotein</keyword>
<evidence type="ECO:0000256" key="2">
    <source>
        <dbReference type="ARBA" id="ARBA00022692"/>
    </source>
</evidence>
<name>A0A7N6A965_ANATE</name>
<accession>A0A7N6A965</accession>
<keyword evidence="3" id="KW-0732">Signal</keyword>
<dbReference type="OrthoDB" id="8952307at2759"/>
<comment type="subcellular location">
    <subcellularLocation>
        <location evidence="1">Membrane</location>
        <topology evidence="1">Single-pass membrane protein</topology>
    </subcellularLocation>
</comment>
<keyword evidence="4" id="KW-1133">Transmembrane helix</keyword>